<proteinExistence type="predicted"/>
<accession>A0A2S6APQ8</accession>
<sequence>MAAARGKARSAGVEARLIEGDVTRLPELGLGGPFDLLLDIGCYHSLFPVALRDDYAHAVTEAAAPGAMLLLYGFLTDRKPEHTVTGDELRQRFSGWELLGEDGGVNWLPTTAFRLRRHTASRR</sequence>
<name>A0A2S6APQ8_9NOCA</name>
<reference evidence="1 2" key="1">
    <citation type="submission" date="2018-02" db="EMBL/GenBank/DDBJ databases">
        <title>8 Nocardia nova and 1 Nocardia cyriacigeorgica strain used for evolution to TMP-SMX.</title>
        <authorList>
            <person name="Mehta H."/>
            <person name="Weng J."/>
            <person name="Shamoo Y."/>
        </authorList>
    </citation>
    <scope>NUCLEOTIDE SEQUENCE [LARGE SCALE GENOMIC DNA]</scope>
    <source>
        <strain evidence="1 2">MDA3139</strain>
    </source>
</reference>
<comment type="caution">
    <text evidence="1">The sequence shown here is derived from an EMBL/GenBank/DDBJ whole genome shotgun (WGS) entry which is preliminary data.</text>
</comment>
<dbReference type="AlphaFoldDB" id="A0A2S6APQ8"/>
<gene>
    <name evidence="1" type="ORF">C5E45_16245</name>
</gene>
<dbReference type="Proteomes" id="UP000239874">
    <property type="component" value="Unassembled WGS sequence"/>
</dbReference>
<dbReference type="EMBL" id="PSZC01000010">
    <property type="protein sequence ID" value="PPJ37200.1"/>
    <property type="molecule type" value="Genomic_DNA"/>
</dbReference>
<protein>
    <recommendedName>
        <fullName evidence="3">Class I SAM-dependent methyltransferase</fullName>
    </recommendedName>
</protein>
<evidence type="ECO:0000313" key="2">
    <source>
        <dbReference type="Proteomes" id="UP000239874"/>
    </source>
</evidence>
<evidence type="ECO:0000313" key="1">
    <source>
        <dbReference type="EMBL" id="PPJ37200.1"/>
    </source>
</evidence>
<dbReference type="RefSeq" id="WP_104376383.1">
    <property type="nucleotide sequence ID" value="NZ_PSZC01000010.1"/>
</dbReference>
<dbReference type="Gene3D" id="3.40.50.150">
    <property type="entry name" value="Vaccinia Virus protein VP39"/>
    <property type="match status" value="1"/>
</dbReference>
<dbReference type="SUPFAM" id="SSF53335">
    <property type="entry name" value="S-adenosyl-L-methionine-dependent methyltransferases"/>
    <property type="match status" value="1"/>
</dbReference>
<evidence type="ECO:0008006" key="3">
    <source>
        <dbReference type="Google" id="ProtNLM"/>
    </source>
</evidence>
<organism evidence="1 2">
    <name type="scientific">Nocardia nova</name>
    <dbReference type="NCBI Taxonomy" id="37330"/>
    <lineage>
        <taxon>Bacteria</taxon>
        <taxon>Bacillati</taxon>
        <taxon>Actinomycetota</taxon>
        <taxon>Actinomycetes</taxon>
        <taxon>Mycobacteriales</taxon>
        <taxon>Nocardiaceae</taxon>
        <taxon>Nocardia</taxon>
    </lineage>
</organism>
<dbReference type="InterPro" id="IPR029063">
    <property type="entry name" value="SAM-dependent_MTases_sf"/>
</dbReference>